<dbReference type="PANTHER" id="PTHR30329">
    <property type="entry name" value="STATOR ELEMENT OF FLAGELLAR MOTOR COMPLEX"/>
    <property type="match status" value="1"/>
</dbReference>
<keyword evidence="9" id="KW-1185">Reference proteome</keyword>
<dbReference type="InterPro" id="IPR008969">
    <property type="entry name" value="CarboxyPept-like_regulatory"/>
</dbReference>
<dbReference type="InterPro" id="IPR011659">
    <property type="entry name" value="WD40"/>
</dbReference>
<evidence type="ECO:0000256" key="6">
    <source>
        <dbReference type="SAM" id="SignalP"/>
    </source>
</evidence>
<keyword evidence="4" id="KW-0802">TPR repeat</keyword>
<dbReference type="Proteomes" id="UP000590442">
    <property type="component" value="Unassembled WGS sequence"/>
</dbReference>
<dbReference type="InterPro" id="IPR019734">
    <property type="entry name" value="TPR_rpt"/>
</dbReference>
<organism evidence="8 9">
    <name type="scientific">Saonia flava</name>
    <dbReference type="NCBI Taxonomy" id="523696"/>
    <lineage>
        <taxon>Bacteria</taxon>
        <taxon>Pseudomonadati</taxon>
        <taxon>Bacteroidota</taxon>
        <taxon>Flavobacteriia</taxon>
        <taxon>Flavobacteriales</taxon>
        <taxon>Flavobacteriaceae</taxon>
        <taxon>Saonia</taxon>
    </lineage>
</organism>
<evidence type="ECO:0000259" key="7">
    <source>
        <dbReference type="PROSITE" id="PS51123"/>
    </source>
</evidence>
<dbReference type="PROSITE" id="PS51123">
    <property type="entry name" value="OMPA_2"/>
    <property type="match status" value="1"/>
</dbReference>
<feature type="domain" description="OmpA-like" evidence="7">
    <location>
        <begin position="526"/>
        <end position="646"/>
    </location>
</feature>
<sequence>MNKLKILPVILISINSFLWAQEGKLKKAKTNIDNFAFVEAISSYSELVKKGYNSKDIFSNLGNAHYLNANYKEAANWYGKLLKLNTTDIDAEYLYRYAQSLKSIEKYSESDSWMQKFNKAKADDTRALKFNKNKDYLEQIKITSGRYQIENLKINSKASDFSPSFYKNDLLVFSSARDSGIAKKNIHAWNDKPFLNLFKTDKQSNGNLKEPVKFSKKINKKTHESSPTFSKDGNTIYFTRNNSSNGNFSRDKKGISRLKVYTSTYKNGVWGNIRELPFNSNDYSVAHPTLNSDGTKLYFASDMPGSIGASDIYVVDIKKNGKFGTPQNLGDKINTEGNETFPFITDSNILYFASNGHPGLGGLDMFAAEMSNTVDSPVINLGEPINSNKDDFSLIIDETSKSGYFASNRKGGKGDDDIYSFLELKPIVFNCSNTIQGIVKDIENGNTLSNAIIKLINDKNEEFTVISNESGHFKIDLKCGNKFNTAHVSLEKYEYSTINFNVLPKESQKLIEVLLSKVKEEAPLNSDLFHLLNLNPIYFETNSSYIKKISYKELDKIVTYLKDNKAIRVDVRSHTDSRGSDKYNLWLSNKRAKQTMDYIISKGIDKGRLTGKGYGESQILNNCSNSVKCSEEDHQINRRSEFIVVE</sequence>
<dbReference type="Pfam" id="PF00691">
    <property type="entry name" value="OmpA"/>
    <property type="match status" value="1"/>
</dbReference>
<keyword evidence="6" id="KW-0732">Signal</keyword>
<gene>
    <name evidence="8" type="ORF">GGR42_002932</name>
</gene>
<evidence type="ECO:0000256" key="5">
    <source>
        <dbReference type="PROSITE-ProRule" id="PRU00473"/>
    </source>
</evidence>
<dbReference type="Gene3D" id="2.60.40.1120">
    <property type="entry name" value="Carboxypeptidase-like, regulatory domain"/>
    <property type="match status" value="1"/>
</dbReference>
<keyword evidence="2 5" id="KW-0472">Membrane</keyword>
<protein>
    <submittedName>
        <fullName evidence="8">Outer membrane protein OmpA-like peptidoglycan-associated protein/tetratricopeptide (TPR) repeat protein</fullName>
    </submittedName>
</protein>
<feature type="repeat" description="TPR" evidence="4">
    <location>
        <begin position="55"/>
        <end position="88"/>
    </location>
</feature>
<dbReference type="Gene3D" id="3.30.1330.60">
    <property type="entry name" value="OmpA-like domain"/>
    <property type="match status" value="1"/>
</dbReference>
<dbReference type="Pfam" id="PF07676">
    <property type="entry name" value="PD40"/>
    <property type="match status" value="3"/>
</dbReference>
<feature type="signal peptide" evidence="6">
    <location>
        <begin position="1"/>
        <end position="20"/>
    </location>
</feature>
<dbReference type="CDD" id="cd07185">
    <property type="entry name" value="OmpA_C-like"/>
    <property type="match status" value="1"/>
</dbReference>
<dbReference type="SUPFAM" id="SSF49464">
    <property type="entry name" value="Carboxypeptidase regulatory domain-like"/>
    <property type="match status" value="1"/>
</dbReference>
<dbReference type="SUPFAM" id="SSF103088">
    <property type="entry name" value="OmpA-like"/>
    <property type="match status" value="1"/>
</dbReference>
<evidence type="ECO:0000256" key="2">
    <source>
        <dbReference type="ARBA" id="ARBA00023136"/>
    </source>
</evidence>
<dbReference type="InterPro" id="IPR006665">
    <property type="entry name" value="OmpA-like"/>
</dbReference>
<evidence type="ECO:0000313" key="8">
    <source>
        <dbReference type="EMBL" id="NJB72441.1"/>
    </source>
</evidence>
<dbReference type="InterPro" id="IPR006664">
    <property type="entry name" value="OMP_bac"/>
</dbReference>
<dbReference type="EMBL" id="JAATJJ010000002">
    <property type="protein sequence ID" value="NJB72441.1"/>
    <property type="molecule type" value="Genomic_DNA"/>
</dbReference>
<dbReference type="SUPFAM" id="SSF82171">
    <property type="entry name" value="DPP6 N-terminal domain-like"/>
    <property type="match status" value="1"/>
</dbReference>
<feature type="chain" id="PRO_5032553642" evidence="6">
    <location>
        <begin position="21"/>
        <end position="646"/>
    </location>
</feature>
<reference evidence="8 9" key="1">
    <citation type="submission" date="2020-03" db="EMBL/GenBank/DDBJ databases">
        <title>Genomic Encyclopedia of Type Strains, Phase IV (KMG-IV): sequencing the most valuable type-strain genomes for metagenomic binning, comparative biology and taxonomic classification.</title>
        <authorList>
            <person name="Goeker M."/>
        </authorList>
    </citation>
    <scope>NUCLEOTIDE SEQUENCE [LARGE SCALE GENOMIC DNA]</scope>
    <source>
        <strain evidence="8 9">DSM 29762</strain>
    </source>
</reference>
<evidence type="ECO:0000256" key="4">
    <source>
        <dbReference type="PROSITE-ProRule" id="PRU00339"/>
    </source>
</evidence>
<evidence type="ECO:0000256" key="1">
    <source>
        <dbReference type="ARBA" id="ARBA00004442"/>
    </source>
</evidence>
<dbReference type="Gene3D" id="1.25.40.10">
    <property type="entry name" value="Tetratricopeptide repeat domain"/>
    <property type="match status" value="1"/>
</dbReference>
<name>A0A846QVV5_9FLAO</name>
<dbReference type="PROSITE" id="PS50005">
    <property type="entry name" value="TPR"/>
    <property type="match status" value="1"/>
</dbReference>
<dbReference type="RefSeq" id="WP_167965456.1">
    <property type="nucleotide sequence ID" value="NZ_JAATJJ010000002.1"/>
</dbReference>
<dbReference type="SUPFAM" id="SSF48452">
    <property type="entry name" value="TPR-like"/>
    <property type="match status" value="1"/>
</dbReference>
<evidence type="ECO:0000256" key="3">
    <source>
        <dbReference type="ARBA" id="ARBA00023237"/>
    </source>
</evidence>
<dbReference type="Gene3D" id="2.120.10.30">
    <property type="entry name" value="TolB, C-terminal domain"/>
    <property type="match status" value="1"/>
</dbReference>
<comment type="subcellular location">
    <subcellularLocation>
        <location evidence="1">Cell outer membrane</location>
    </subcellularLocation>
</comment>
<evidence type="ECO:0000313" key="9">
    <source>
        <dbReference type="Proteomes" id="UP000590442"/>
    </source>
</evidence>
<comment type="caution">
    <text evidence="8">The sequence shown here is derived from an EMBL/GenBank/DDBJ whole genome shotgun (WGS) entry which is preliminary data.</text>
</comment>
<dbReference type="PRINTS" id="PR01021">
    <property type="entry name" value="OMPADOMAIN"/>
</dbReference>
<keyword evidence="3" id="KW-0998">Cell outer membrane</keyword>
<proteinExistence type="predicted"/>
<dbReference type="GO" id="GO:0009279">
    <property type="term" value="C:cell outer membrane"/>
    <property type="evidence" value="ECO:0007669"/>
    <property type="project" value="UniProtKB-SubCell"/>
</dbReference>
<dbReference type="InterPro" id="IPR011990">
    <property type="entry name" value="TPR-like_helical_dom_sf"/>
</dbReference>
<accession>A0A846QVV5</accession>
<dbReference type="InterPro" id="IPR050330">
    <property type="entry name" value="Bact_OuterMem_StrucFunc"/>
</dbReference>
<dbReference type="InterPro" id="IPR011042">
    <property type="entry name" value="6-blade_b-propeller_TolB-like"/>
</dbReference>
<dbReference type="AlphaFoldDB" id="A0A846QVV5"/>
<dbReference type="PANTHER" id="PTHR30329:SF21">
    <property type="entry name" value="LIPOPROTEIN YIAD-RELATED"/>
    <property type="match status" value="1"/>
</dbReference>
<dbReference type="InterPro" id="IPR036737">
    <property type="entry name" value="OmpA-like_sf"/>
</dbReference>